<dbReference type="Proteomes" id="UP000053766">
    <property type="component" value="Unassembled WGS sequence"/>
</dbReference>
<accession>A0A0D8XZS4</accession>
<evidence type="ECO:0000313" key="2">
    <source>
        <dbReference type="Proteomes" id="UP000053766"/>
    </source>
</evidence>
<keyword evidence="2" id="KW-1185">Reference proteome</keyword>
<dbReference type="OrthoDB" id="27031at2759"/>
<dbReference type="AlphaFoldDB" id="A0A0D8XZS4"/>
<evidence type="ECO:0000313" key="1">
    <source>
        <dbReference type="EMBL" id="KJH49249.1"/>
    </source>
</evidence>
<reference evidence="2" key="2">
    <citation type="journal article" date="2016" name="Sci. Rep.">
        <title>Dictyocaulus viviparus genome, variome and transcriptome elucidate lungworm biology and support future intervention.</title>
        <authorList>
            <person name="McNulty S.N."/>
            <person name="Strube C."/>
            <person name="Rosa B.A."/>
            <person name="Martin J.C."/>
            <person name="Tyagi R."/>
            <person name="Choi Y.J."/>
            <person name="Wang Q."/>
            <person name="Hallsworth Pepin K."/>
            <person name="Zhang X."/>
            <person name="Ozersky P."/>
            <person name="Wilson R.K."/>
            <person name="Sternberg P.W."/>
            <person name="Gasser R.B."/>
            <person name="Mitreva M."/>
        </authorList>
    </citation>
    <scope>NUCLEOTIDE SEQUENCE [LARGE SCALE GENOMIC DNA]</scope>
    <source>
        <strain evidence="2">HannoverDv2000</strain>
    </source>
</reference>
<proteinExistence type="predicted"/>
<organism evidence="1 2">
    <name type="scientific">Dictyocaulus viviparus</name>
    <name type="common">Bovine lungworm</name>
    <dbReference type="NCBI Taxonomy" id="29172"/>
    <lineage>
        <taxon>Eukaryota</taxon>
        <taxon>Metazoa</taxon>
        <taxon>Ecdysozoa</taxon>
        <taxon>Nematoda</taxon>
        <taxon>Chromadorea</taxon>
        <taxon>Rhabditida</taxon>
        <taxon>Rhabditina</taxon>
        <taxon>Rhabditomorpha</taxon>
        <taxon>Strongyloidea</taxon>
        <taxon>Metastrongylidae</taxon>
        <taxon>Dictyocaulus</taxon>
    </lineage>
</organism>
<reference evidence="1 2" key="1">
    <citation type="submission" date="2013-11" db="EMBL/GenBank/DDBJ databases">
        <title>Draft genome of the bovine lungworm Dictyocaulus viviparus.</title>
        <authorList>
            <person name="Mitreva M."/>
        </authorList>
    </citation>
    <scope>NUCLEOTIDE SEQUENCE [LARGE SCALE GENOMIC DNA]</scope>
    <source>
        <strain evidence="1 2">HannoverDv2000</strain>
    </source>
</reference>
<protein>
    <submittedName>
        <fullName evidence="1">Uncharacterized protein</fullName>
    </submittedName>
</protein>
<name>A0A0D8XZS4_DICVI</name>
<gene>
    <name evidence="1" type="ORF">DICVIV_04629</name>
</gene>
<dbReference type="EMBL" id="KN716241">
    <property type="protein sequence ID" value="KJH49249.1"/>
    <property type="molecule type" value="Genomic_DNA"/>
</dbReference>
<sequence length="311" mass="35721">MKSLKLSAVVKLLKLMHGRRRATIFLIEHLIEILEAICPRIGKKSLPWIKDEKSCLSLHGDITTISSAVEELLPILWRTFSMTVSYFRDQLNSSAVITTETDVTYWFFIPKICIYCMYEMFQIVEQLTNLFRLCLITLEHLFSWTHVSSMPSDSDALATRKKCRREKMMEIIEHCILHENEKNAGSEAEITVSEFLVDICEVAPSVGVAIAILDCFSVMRSSSSELSNKMDKLPNPAILPHFLSARHTLAFLKKEWVDQEGKSIKGATLNLAVPHDEKRKSKVYEQNSYDPDLNERDTNQIFACFTRYIFD</sequence>
<dbReference type="STRING" id="29172.A0A0D8XZS4"/>